<dbReference type="Pfam" id="PF00014">
    <property type="entry name" value="Kunitz_BPTI"/>
    <property type="match status" value="5"/>
</dbReference>
<dbReference type="PANTHER" id="PTHR46339:SF4">
    <property type="entry name" value="BPTI_KUNITZ INHIBITOR DOMAIN-CONTAINING PROTEIN"/>
    <property type="match status" value="1"/>
</dbReference>
<feature type="domain" description="BPTI/Kunitz inhibitor" evidence="2">
    <location>
        <begin position="289"/>
        <end position="341"/>
    </location>
</feature>
<dbReference type="SMART" id="SM00289">
    <property type="entry name" value="WR1"/>
    <property type="match status" value="9"/>
</dbReference>
<dbReference type="InterPro" id="IPR020901">
    <property type="entry name" value="Prtase_inh_Kunz-CS"/>
</dbReference>
<accession>A0A158QNQ3</accession>
<dbReference type="PANTHER" id="PTHR46339">
    <property type="entry name" value="PROTEIN CBG15282-RELATED"/>
    <property type="match status" value="1"/>
</dbReference>
<dbReference type="Gene3D" id="4.10.410.10">
    <property type="entry name" value="Pancreatic trypsin inhibitor Kunitz domain"/>
    <property type="match status" value="5"/>
</dbReference>
<protein>
    <submittedName>
        <fullName evidence="3">Kunitz/Bovine pancreatic trypsin inhibitor domain protein</fullName>
    </submittedName>
</protein>
<dbReference type="InterPro" id="IPR002223">
    <property type="entry name" value="Kunitz_BPTI"/>
</dbReference>
<feature type="domain" description="BPTI/Kunitz inhibitor" evidence="2">
    <location>
        <begin position="721"/>
        <end position="773"/>
    </location>
</feature>
<organism evidence="3">
    <name type="scientific">Haemonchus placei</name>
    <name type="common">Barber's pole worm</name>
    <dbReference type="NCBI Taxonomy" id="6290"/>
    <lineage>
        <taxon>Eukaryota</taxon>
        <taxon>Metazoa</taxon>
        <taxon>Ecdysozoa</taxon>
        <taxon>Nematoda</taxon>
        <taxon>Chromadorea</taxon>
        <taxon>Rhabditida</taxon>
        <taxon>Rhabditina</taxon>
        <taxon>Rhabditomorpha</taxon>
        <taxon>Strongyloidea</taxon>
        <taxon>Trichostrongylidae</taxon>
        <taxon>Haemonchus</taxon>
    </lineage>
</organism>
<dbReference type="GO" id="GO:0004867">
    <property type="term" value="F:serine-type endopeptidase inhibitor activity"/>
    <property type="evidence" value="ECO:0007669"/>
    <property type="project" value="InterPro"/>
</dbReference>
<evidence type="ECO:0000313" key="3">
    <source>
        <dbReference type="WBParaSite" id="HPLM_0001094501-mRNA-1"/>
    </source>
</evidence>
<dbReference type="WBParaSite" id="HPLM_0001094501-mRNA-1">
    <property type="protein sequence ID" value="HPLM_0001094501-mRNA-1"/>
    <property type="gene ID" value="HPLM_0001094501"/>
</dbReference>
<feature type="domain" description="BPTI/Kunitz inhibitor" evidence="2">
    <location>
        <begin position="613"/>
        <end position="665"/>
    </location>
</feature>
<dbReference type="SMART" id="SM00131">
    <property type="entry name" value="KU"/>
    <property type="match status" value="5"/>
</dbReference>
<feature type="region of interest" description="Disordered" evidence="1">
    <location>
        <begin position="1038"/>
        <end position="1057"/>
    </location>
</feature>
<feature type="domain" description="BPTI/Kunitz inhibitor" evidence="2">
    <location>
        <begin position="415"/>
        <end position="462"/>
    </location>
</feature>
<feature type="domain" description="BPTI/Kunitz inhibitor" evidence="2">
    <location>
        <begin position="509"/>
        <end position="559"/>
    </location>
</feature>
<dbReference type="SUPFAM" id="SSF57362">
    <property type="entry name" value="BPTI-like"/>
    <property type="match status" value="5"/>
</dbReference>
<sequence>LSVVAENCQQGQLCESCDFFRELDNCQSAEKIPHFLCKSGQIFVNSSGYLLCEEGLLRLIGCQPGTTFELITKKCVKSRTAGRSKRRRRTAIGSSLVGDVCSFNTDCQQGMFCSSGNCQCLSDFVAVEEHCWPKINPGESGCANSKQCDAVWPDAICSTTGVCECPPATVPSRTRDGTVCISSLIPPSCPLPEPHNGIPNPATILANPSTHPLNPGGYMPVLCTSTSTEIHRSNGGDGSTWCVYPDGDNDIFVADIYDCISHPQVTNELFPEFHDTIDGICCQNRAFVCVQPMESGDEPSVPRWWFNSATGSCVQFTWDPTTIEGASPNNFRTVDHCESYCRDTCKRGAVEFTKSSAVIFEEQPKSGCLSSGFRCSHDHECVLIGSSQTCCPSTAHLCGPYGGRQYISKPILNYDRGVAIAGSKSTTRYYYDVERSQCVSFVYHGLGNFNNFVTKQECEVFCSRLVCTNGSPLRIGEDWQRCEASTECPSSHFCSTSHRVCCPTAQSICTQPKQSGDCTSTIRRYWYNAVTRQCEMFHYTGCHGNDNSFHSLVACQQQCKGIRAEPKCPNGRAYRDHLGKFVRCSPQTRCPPNYVCSYDGLTHGCCPTKAFTCSLAADKGVRCGLGRSYRYFFNAAKQACESFQYEGCDGNSNNFLTAQHCEQYCGVGGCPNGGFPLQEEKSVRPVACSGLKGCPSTHECVAIPSKGNVANRCCPTKEHICSQPPLAGSQCSSVTTSRYYFNLVTRQCTSFHFNGCSGNLNNFASKELCNNFCSSAACELGETVLKDPGTSRPFRCNSDLRNSCPPKYQCRFSKLLTYAVCCGSPVTDHCPEGERPYMVSIDETVKECSANIPGSCPAQFLCRFNLQKNKYYCCAPDSENFCPEGRALFRSRQTSLPHRCVLNFLNECSAGFSCQSRIKGVTQGFCCTERSVCKGDAQFIVDDGTKMPRICTPGLLHSCPIGYHCQLPKPHSTNGFCCKVDVDVITEGCPPTEYALTDGKKVVECDPFNSSRSCPAEFSCQFAVLFQRYQCCGKIPPDGSELSSRGKTKSGRTVRIR</sequence>
<dbReference type="PROSITE" id="PS50279">
    <property type="entry name" value="BPTI_KUNITZ_2"/>
    <property type="match status" value="5"/>
</dbReference>
<dbReference type="InterPro" id="IPR006149">
    <property type="entry name" value="EB_dom"/>
</dbReference>
<dbReference type="CDD" id="cd00109">
    <property type="entry name" value="Kunitz-type"/>
    <property type="match status" value="3"/>
</dbReference>
<feature type="compositionally biased region" description="Basic residues" evidence="1">
    <location>
        <begin position="1046"/>
        <end position="1057"/>
    </location>
</feature>
<dbReference type="InterPro" id="IPR036880">
    <property type="entry name" value="Kunitz_BPTI_sf"/>
</dbReference>
<evidence type="ECO:0000259" key="2">
    <source>
        <dbReference type="PROSITE" id="PS50279"/>
    </source>
</evidence>
<proteinExistence type="predicted"/>
<dbReference type="Pfam" id="PF01683">
    <property type="entry name" value="EB"/>
    <property type="match status" value="1"/>
</dbReference>
<dbReference type="AlphaFoldDB" id="A0A158QNQ3"/>
<dbReference type="PROSITE" id="PS00280">
    <property type="entry name" value="BPTI_KUNITZ_1"/>
    <property type="match status" value="3"/>
</dbReference>
<reference evidence="3" key="1">
    <citation type="submission" date="2016-04" db="UniProtKB">
        <authorList>
            <consortium name="WormBaseParasite"/>
        </authorList>
    </citation>
    <scope>IDENTIFICATION</scope>
</reference>
<dbReference type="PRINTS" id="PR00759">
    <property type="entry name" value="BASICPTASE"/>
</dbReference>
<evidence type="ECO:0000256" key="1">
    <source>
        <dbReference type="SAM" id="MobiDB-lite"/>
    </source>
</evidence>
<dbReference type="InterPro" id="IPR006150">
    <property type="entry name" value="Cys_repeat_1"/>
</dbReference>
<name>A0A158QNQ3_HAEPC</name>
<dbReference type="Pfam" id="PF14625">
    <property type="entry name" value="Lustrin_cystein"/>
    <property type="match status" value="8"/>
</dbReference>
<dbReference type="InterPro" id="IPR028150">
    <property type="entry name" value="Lustrin_cystein"/>
</dbReference>
<dbReference type="InterPro" id="IPR053014">
    <property type="entry name" value="Cuticle_assoc_divergent"/>
</dbReference>
<dbReference type="OMA" id="MPRICTP"/>